<keyword evidence="4" id="KW-0964">Secreted</keyword>
<dbReference type="Proteomes" id="UP000324222">
    <property type="component" value="Unassembled WGS sequence"/>
</dbReference>
<comment type="similarity">
    <text evidence="2 10">Belongs to the Wnt family.</text>
</comment>
<dbReference type="GO" id="GO:0005109">
    <property type="term" value="F:frizzled binding"/>
    <property type="evidence" value="ECO:0007669"/>
    <property type="project" value="TreeGrafter"/>
</dbReference>
<dbReference type="InterPro" id="IPR005817">
    <property type="entry name" value="Wnt"/>
</dbReference>
<evidence type="ECO:0000256" key="9">
    <source>
        <dbReference type="ARBA" id="ARBA00023288"/>
    </source>
</evidence>
<proteinExistence type="inferred from homology"/>
<evidence type="ECO:0000256" key="10">
    <source>
        <dbReference type="RuleBase" id="RU003500"/>
    </source>
</evidence>
<keyword evidence="6 10" id="KW-0879">Wnt signaling pathway</keyword>
<evidence type="ECO:0000256" key="3">
    <source>
        <dbReference type="ARBA" id="ARBA00022473"/>
    </source>
</evidence>
<evidence type="ECO:0000256" key="2">
    <source>
        <dbReference type="ARBA" id="ARBA00005683"/>
    </source>
</evidence>
<keyword evidence="7" id="KW-1015">Disulfide bond</keyword>
<dbReference type="GO" id="GO:0046330">
    <property type="term" value="P:positive regulation of JNK cascade"/>
    <property type="evidence" value="ECO:0007669"/>
    <property type="project" value="TreeGrafter"/>
</dbReference>
<evidence type="ECO:0000313" key="12">
    <source>
        <dbReference type="Proteomes" id="UP000324222"/>
    </source>
</evidence>
<dbReference type="Pfam" id="PF00110">
    <property type="entry name" value="wnt"/>
    <property type="match status" value="1"/>
</dbReference>
<name>A0A5B7FTC4_PORTR</name>
<accession>A0A5B7FTC4</accession>
<organism evidence="11 12">
    <name type="scientific">Portunus trituberculatus</name>
    <name type="common">Swimming crab</name>
    <name type="synonym">Neptunus trituberculatus</name>
    <dbReference type="NCBI Taxonomy" id="210409"/>
    <lineage>
        <taxon>Eukaryota</taxon>
        <taxon>Metazoa</taxon>
        <taxon>Ecdysozoa</taxon>
        <taxon>Arthropoda</taxon>
        <taxon>Crustacea</taxon>
        <taxon>Multicrustacea</taxon>
        <taxon>Malacostraca</taxon>
        <taxon>Eumalacostraca</taxon>
        <taxon>Eucarida</taxon>
        <taxon>Decapoda</taxon>
        <taxon>Pleocyemata</taxon>
        <taxon>Brachyura</taxon>
        <taxon>Eubrachyura</taxon>
        <taxon>Portunoidea</taxon>
        <taxon>Portunidae</taxon>
        <taxon>Portuninae</taxon>
        <taxon>Portunus</taxon>
    </lineage>
</organism>
<comment type="caution">
    <text evidence="11">The sequence shown here is derived from an EMBL/GenBank/DDBJ whole genome shotgun (WGS) entry which is preliminary data.</text>
</comment>
<evidence type="ECO:0000256" key="5">
    <source>
        <dbReference type="ARBA" id="ARBA00022530"/>
    </source>
</evidence>
<keyword evidence="8" id="KW-0325">Glycoprotein</keyword>
<keyword evidence="5" id="KW-0272">Extracellular matrix</keyword>
<protein>
    <recommendedName>
        <fullName evidence="10">Protein Wnt</fullName>
    </recommendedName>
</protein>
<dbReference type="OrthoDB" id="5945655at2759"/>
<evidence type="ECO:0000313" key="11">
    <source>
        <dbReference type="EMBL" id="MPC48539.1"/>
    </source>
</evidence>
<evidence type="ECO:0000256" key="4">
    <source>
        <dbReference type="ARBA" id="ARBA00022525"/>
    </source>
</evidence>
<dbReference type="PANTHER" id="PTHR12027">
    <property type="entry name" value="WNT RELATED"/>
    <property type="match status" value="1"/>
</dbReference>
<evidence type="ECO:0000256" key="1">
    <source>
        <dbReference type="ARBA" id="ARBA00004498"/>
    </source>
</evidence>
<dbReference type="GO" id="GO:0005615">
    <property type="term" value="C:extracellular space"/>
    <property type="evidence" value="ECO:0007669"/>
    <property type="project" value="TreeGrafter"/>
</dbReference>
<keyword evidence="9" id="KW-0449">Lipoprotein</keyword>
<dbReference type="GO" id="GO:0045165">
    <property type="term" value="P:cell fate commitment"/>
    <property type="evidence" value="ECO:0007669"/>
    <property type="project" value="TreeGrafter"/>
</dbReference>
<reference evidence="11 12" key="1">
    <citation type="submission" date="2019-05" db="EMBL/GenBank/DDBJ databases">
        <title>Another draft genome of Portunus trituberculatus and its Hox gene families provides insights of decapod evolution.</title>
        <authorList>
            <person name="Jeong J.-H."/>
            <person name="Song I."/>
            <person name="Kim S."/>
            <person name="Choi T."/>
            <person name="Kim D."/>
            <person name="Ryu S."/>
            <person name="Kim W."/>
        </authorList>
    </citation>
    <scope>NUCLEOTIDE SEQUENCE [LARGE SCALE GENOMIC DNA]</scope>
    <source>
        <tissue evidence="11">Muscle</tissue>
    </source>
</reference>
<dbReference type="GO" id="GO:0030182">
    <property type="term" value="P:neuron differentiation"/>
    <property type="evidence" value="ECO:0007669"/>
    <property type="project" value="TreeGrafter"/>
</dbReference>
<keyword evidence="12" id="KW-1185">Reference proteome</keyword>
<dbReference type="PANTHER" id="PTHR12027:SF112">
    <property type="entry name" value="PROTEIN WNT-2"/>
    <property type="match status" value="1"/>
</dbReference>
<dbReference type="SMART" id="SM00097">
    <property type="entry name" value="WNT1"/>
    <property type="match status" value="1"/>
</dbReference>
<evidence type="ECO:0000256" key="8">
    <source>
        <dbReference type="ARBA" id="ARBA00023180"/>
    </source>
</evidence>
<dbReference type="GO" id="GO:0005125">
    <property type="term" value="F:cytokine activity"/>
    <property type="evidence" value="ECO:0007669"/>
    <property type="project" value="TreeGrafter"/>
</dbReference>
<evidence type="ECO:0000256" key="7">
    <source>
        <dbReference type="ARBA" id="ARBA00023157"/>
    </source>
</evidence>
<evidence type="ECO:0000256" key="6">
    <source>
        <dbReference type="ARBA" id="ARBA00022687"/>
    </source>
</evidence>
<dbReference type="GO" id="GO:0060070">
    <property type="term" value="P:canonical Wnt signaling pathway"/>
    <property type="evidence" value="ECO:0007669"/>
    <property type="project" value="TreeGrafter"/>
</dbReference>
<gene>
    <name evidence="11" type="primary">Wnt7b_0</name>
    <name evidence="11" type="ORF">E2C01_042314</name>
</gene>
<sequence length="112" mass="12123">MSVRRKGEGREDLGLVLHLNTRLTLVTYQHIISAPRGCREALSNHVSIILLPLSEGSREAAYTYAVTTAGVTHSVTASCARGNISACGCDERKRGRYSSSGWKWGGCSADIR</sequence>
<dbReference type="AlphaFoldDB" id="A0A5B7FTC4"/>
<dbReference type="EMBL" id="VSRR010008343">
    <property type="protein sequence ID" value="MPC48539.1"/>
    <property type="molecule type" value="Genomic_DNA"/>
</dbReference>
<keyword evidence="3 10" id="KW-0217">Developmental protein</keyword>
<comment type="subcellular location">
    <subcellularLocation>
        <location evidence="1 10">Secreted</location>
        <location evidence="1 10">Extracellular space</location>
        <location evidence="1 10">Extracellular matrix</location>
    </subcellularLocation>
</comment>
<comment type="function">
    <text evidence="10">Ligand for members of the frizzled family of seven transmembrane receptors.</text>
</comment>
<dbReference type="PRINTS" id="PR01349">
    <property type="entry name" value="WNTPROTEIN"/>
</dbReference>